<dbReference type="RefSeq" id="WP_097357154.1">
    <property type="nucleotide sequence ID" value="NZ_CAWNJE010000022.1"/>
</dbReference>
<dbReference type="GeneID" id="66952452"/>
<dbReference type="Proteomes" id="UP000219020">
    <property type="component" value="Unassembled WGS sequence"/>
</dbReference>
<comment type="subunit">
    <text evidence="2">Homotrimer.</text>
</comment>
<keyword evidence="6" id="KW-1185">Reference proteome</keyword>
<evidence type="ECO:0000256" key="3">
    <source>
        <dbReference type="SAM" id="Coils"/>
    </source>
</evidence>
<dbReference type="Gene3D" id="3.30.910.20">
    <property type="entry name" value="Skp domain"/>
    <property type="match status" value="1"/>
</dbReference>
<evidence type="ECO:0000313" key="5">
    <source>
        <dbReference type="EMBL" id="PCS21325.1"/>
    </source>
</evidence>
<dbReference type="InterPro" id="IPR005632">
    <property type="entry name" value="Chaperone_Skp"/>
</dbReference>
<reference evidence="6" key="1">
    <citation type="submission" date="2017-04" db="EMBL/GenBank/DDBJ databases">
        <title>Genome evolution of the luminous symbionts of deep sea anglerfish.</title>
        <authorList>
            <person name="Hendry T.A."/>
        </authorList>
    </citation>
    <scope>NUCLEOTIDE SEQUENCE [LARGE SCALE GENOMIC DNA]</scope>
</reference>
<keyword evidence="2" id="KW-0574">Periplasm</keyword>
<name>A0A2A5SZJ7_9GAMM</name>
<dbReference type="SUPFAM" id="SSF111384">
    <property type="entry name" value="OmpH-like"/>
    <property type="match status" value="1"/>
</dbReference>
<feature type="coiled-coil region" evidence="3">
    <location>
        <begin position="49"/>
        <end position="80"/>
    </location>
</feature>
<keyword evidence="2" id="KW-0143">Chaperone</keyword>
<dbReference type="SMART" id="SM00935">
    <property type="entry name" value="OmpH"/>
    <property type="match status" value="1"/>
</dbReference>
<protein>
    <recommendedName>
        <fullName evidence="2">Chaperone protein skp</fullName>
    </recommendedName>
</protein>
<dbReference type="AlphaFoldDB" id="A0A2A5SZJ7"/>
<feature type="signal peptide" evidence="4">
    <location>
        <begin position="1"/>
        <end position="26"/>
    </location>
</feature>
<dbReference type="OrthoDB" id="5624238at2"/>
<gene>
    <name evidence="5" type="ORF">BTN49_2864</name>
</gene>
<evidence type="ECO:0000256" key="1">
    <source>
        <dbReference type="ARBA" id="ARBA00022729"/>
    </source>
</evidence>
<dbReference type="PIRSF" id="PIRSF002094">
    <property type="entry name" value="OMP26_Skp"/>
    <property type="match status" value="1"/>
</dbReference>
<dbReference type="InterPro" id="IPR024930">
    <property type="entry name" value="Skp_dom_sf"/>
</dbReference>
<comment type="similarity">
    <text evidence="2">Belongs to the skp family.</text>
</comment>
<evidence type="ECO:0000256" key="4">
    <source>
        <dbReference type="SAM" id="SignalP"/>
    </source>
</evidence>
<proteinExistence type="inferred from homology"/>
<sequence>MKLLIKAAGLFLVAINASVLTSSVYAVQKMGYVSTGAVLAQMAKESNVNESLRREFKDHIAEVERLENQLKEGIDKLKRNGELMSEKERIQLQRELQSLDSDYKLKVNNLKEDERKRSTEEQRKLIHKLQKAIGELAKKEGYDMVLDGQAVLFSSSKDDLSEKVLKAVK</sequence>
<keyword evidence="1 4" id="KW-0732">Signal</keyword>
<dbReference type="PANTHER" id="PTHR35089:SF1">
    <property type="entry name" value="CHAPERONE PROTEIN SKP"/>
    <property type="match status" value="1"/>
</dbReference>
<keyword evidence="3" id="KW-0175">Coiled coil</keyword>
<feature type="chain" id="PRO_5011975221" description="Chaperone protein skp" evidence="4">
    <location>
        <begin position="27"/>
        <end position="169"/>
    </location>
</feature>
<dbReference type="EMBL" id="NBYY01000034">
    <property type="protein sequence ID" value="PCS21325.1"/>
    <property type="molecule type" value="Genomic_DNA"/>
</dbReference>
<evidence type="ECO:0000256" key="2">
    <source>
        <dbReference type="PIRNR" id="PIRNR002094"/>
    </source>
</evidence>
<dbReference type="GO" id="GO:0042597">
    <property type="term" value="C:periplasmic space"/>
    <property type="evidence" value="ECO:0007669"/>
    <property type="project" value="UniProtKB-SubCell"/>
</dbReference>
<organism evidence="5 6">
    <name type="scientific">Candidatus Enterovibrio escicola</name>
    <dbReference type="NCBI Taxonomy" id="1927127"/>
    <lineage>
        <taxon>Bacteria</taxon>
        <taxon>Pseudomonadati</taxon>
        <taxon>Pseudomonadota</taxon>
        <taxon>Gammaproteobacteria</taxon>
        <taxon>Vibrionales</taxon>
        <taxon>Vibrionaceae</taxon>
        <taxon>Enterovibrio</taxon>
    </lineage>
</organism>
<dbReference type="GO" id="GO:0051082">
    <property type="term" value="F:unfolded protein binding"/>
    <property type="evidence" value="ECO:0007669"/>
    <property type="project" value="InterPro"/>
</dbReference>
<comment type="subcellular location">
    <subcellularLocation>
        <location evidence="2">Periplasm</location>
    </subcellularLocation>
</comment>
<evidence type="ECO:0000313" key="6">
    <source>
        <dbReference type="Proteomes" id="UP000219020"/>
    </source>
</evidence>
<dbReference type="Pfam" id="PF03938">
    <property type="entry name" value="OmpH"/>
    <property type="match status" value="1"/>
</dbReference>
<dbReference type="PANTHER" id="PTHR35089">
    <property type="entry name" value="CHAPERONE PROTEIN SKP"/>
    <property type="match status" value="1"/>
</dbReference>
<comment type="caution">
    <text evidence="5">The sequence shown here is derived from an EMBL/GenBank/DDBJ whole genome shotgun (WGS) entry which is preliminary data.</text>
</comment>
<accession>A0A2A5SZJ7</accession>
<dbReference type="GO" id="GO:0050821">
    <property type="term" value="P:protein stabilization"/>
    <property type="evidence" value="ECO:0007669"/>
    <property type="project" value="TreeGrafter"/>
</dbReference>
<comment type="function">
    <text evidence="2">Molecular chaperone that interacts specifically with outer membrane proteins, thus maintaining the solubility of early folding intermediates during passage through the periplasm.</text>
</comment>
<dbReference type="GO" id="GO:0005829">
    <property type="term" value="C:cytosol"/>
    <property type="evidence" value="ECO:0007669"/>
    <property type="project" value="TreeGrafter"/>
</dbReference>